<dbReference type="GO" id="GO:0005634">
    <property type="term" value="C:nucleus"/>
    <property type="evidence" value="ECO:0007669"/>
    <property type="project" value="TreeGrafter"/>
</dbReference>
<dbReference type="Proteomes" id="UP001189624">
    <property type="component" value="Chromosome 6"/>
</dbReference>
<dbReference type="Gene3D" id="1.10.1520.10">
    <property type="entry name" value="Ribonuclease III domain"/>
    <property type="match status" value="1"/>
</dbReference>
<evidence type="ECO:0000313" key="3">
    <source>
        <dbReference type="EMBL" id="CAJ1962944.1"/>
    </source>
</evidence>
<dbReference type="GO" id="GO:0030422">
    <property type="term" value="P:siRNA processing"/>
    <property type="evidence" value="ECO:0007669"/>
    <property type="project" value="TreeGrafter"/>
</dbReference>
<keyword evidence="4" id="KW-1185">Reference proteome</keyword>
<dbReference type="GO" id="GO:0005737">
    <property type="term" value="C:cytoplasm"/>
    <property type="evidence" value="ECO:0007669"/>
    <property type="project" value="TreeGrafter"/>
</dbReference>
<sequence length="199" mass="22413">MSLLILVPGPFQVINLGIFKLKELVSEGKTIYISGKRKSTQKIIADIVEALIGVSSSLVVKRLRCCLWIGLSFNDLTLLVEALTHGSYMLPEVPRCYQRLEFLGDAVLDYLITWHLHLLHASQELHKHSAVKLVNFEKLSSSSTFGYGSETSLPKRKKLLESELDCKMYMLYGVSSINSGWIDACLLLHFIHKFTSDDP</sequence>
<feature type="domain" description="RNase III" evidence="2">
    <location>
        <begin position="69"/>
        <end position="116"/>
    </location>
</feature>
<protein>
    <recommendedName>
        <fullName evidence="2">RNase III domain-containing protein</fullName>
    </recommendedName>
</protein>
<dbReference type="PROSITE" id="PS00517">
    <property type="entry name" value="RNASE_3_1"/>
    <property type="match status" value="1"/>
</dbReference>
<organism evidence="3 4">
    <name type="scientific">Sphenostylis stenocarpa</name>
    <dbReference type="NCBI Taxonomy" id="92480"/>
    <lineage>
        <taxon>Eukaryota</taxon>
        <taxon>Viridiplantae</taxon>
        <taxon>Streptophyta</taxon>
        <taxon>Embryophyta</taxon>
        <taxon>Tracheophyta</taxon>
        <taxon>Spermatophyta</taxon>
        <taxon>Magnoliopsida</taxon>
        <taxon>eudicotyledons</taxon>
        <taxon>Gunneridae</taxon>
        <taxon>Pentapetalae</taxon>
        <taxon>rosids</taxon>
        <taxon>fabids</taxon>
        <taxon>Fabales</taxon>
        <taxon>Fabaceae</taxon>
        <taxon>Papilionoideae</taxon>
        <taxon>50 kb inversion clade</taxon>
        <taxon>NPAAA clade</taxon>
        <taxon>indigoferoid/millettioid clade</taxon>
        <taxon>Phaseoleae</taxon>
        <taxon>Sphenostylis</taxon>
    </lineage>
</organism>
<evidence type="ECO:0000313" key="4">
    <source>
        <dbReference type="Proteomes" id="UP001189624"/>
    </source>
</evidence>
<dbReference type="PANTHER" id="PTHR14950">
    <property type="entry name" value="DICER-RELATED"/>
    <property type="match status" value="1"/>
</dbReference>
<dbReference type="InterPro" id="IPR000999">
    <property type="entry name" value="RNase_III_dom"/>
</dbReference>
<dbReference type="SUPFAM" id="SSF69065">
    <property type="entry name" value="RNase III domain-like"/>
    <property type="match status" value="1"/>
</dbReference>
<proteinExistence type="predicted"/>
<dbReference type="PROSITE" id="PS50142">
    <property type="entry name" value="RNASE_3_2"/>
    <property type="match status" value="1"/>
</dbReference>
<gene>
    <name evidence="3" type="ORF">AYBTSS11_LOCUS19513</name>
</gene>
<accession>A0AA86T1B7</accession>
<dbReference type="CDD" id="cd00593">
    <property type="entry name" value="RIBOc"/>
    <property type="match status" value="1"/>
</dbReference>
<keyword evidence="1" id="KW-0378">Hydrolase</keyword>
<dbReference type="AlphaFoldDB" id="A0AA86T1B7"/>
<name>A0AA86T1B7_9FABA</name>
<evidence type="ECO:0000259" key="2">
    <source>
        <dbReference type="PROSITE" id="PS50142"/>
    </source>
</evidence>
<dbReference type="GO" id="GO:0004525">
    <property type="term" value="F:ribonuclease III activity"/>
    <property type="evidence" value="ECO:0007669"/>
    <property type="project" value="InterPro"/>
</dbReference>
<dbReference type="EMBL" id="OY731403">
    <property type="protein sequence ID" value="CAJ1962944.1"/>
    <property type="molecule type" value="Genomic_DNA"/>
</dbReference>
<dbReference type="GO" id="GO:0003723">
    <property type="term" value="F:RNA binding"/>
    <property type="evidence" value="ECO:0007669"/>
    <property type="project" value="TreeGrafter"/>
</dbReference>
<dbReference type="PANTHER" id="PTHR14950:SF70">
    <property type="entry name" value="ENDORIBONUCLEASE DICER HOMOLOG 2"/>
    <property type="match status" value="1"/>
</dbReference>
<dbReference type="SMART" id="SM00535">
    <property type="entry name" value="RIBOc"/>
    <property type="match status" value="1"/>
</dbReference>
<evidence type="ECO:0000256" key="1">
    <source>
        <dbReference type="ARBA" id="ARBA00022801"/>
    </source>
</evidence>
<dbReference type="InterPro" id="IPR036389">
    <property type="entry name" value="RNase_III_sf"/>
</dbReference>
<dbReference type="Gramene" id="rna-AYBTSS11_LOCUS19513">
    <property type="protein sequence ID" value="CAJ1962944.1"/>
    <property type="gene ID" value="gene-AYBTSS11_LOCUS19513"/>
</dbReference>
<reference evidence="3" key="1">
    <citation type="submission" date="2023-10" db="EMBL/GenBank/DDBJ databases">
        <authorList>
            <person name="Domelevo Entfellner J.-B."/>
        </authorList>
    </citation>
    <scope>NUCLEOTIDE SEQUENCE</scope>
</reference>